<keyword evidence="2" id="KW-1185">Reference proteome</keyword>
<accession>A0AAW0GRR4</accession>
<gene>
    <name evidence="1" type="ORF">QCA50_005350</name>
</gene>
<name>A0AAW0GRR4_9APHY</name>
<evidence type="ECO:0000313" key="1">
    <source>
        <dbReference type="EMBL" id="KAK7691945.1"/>
    </source>
</evidence>
<comment type="caution">
    <text evidence="1">The sequence shown here is derived from an EMBL/GenBank/DDBJ whole genome shotgun (WGS) entry which is preliminary data.</text>
</comment>
<proteinExistence type="predicted"/>
<dbReference type="Proteomes" id="UP001385951">
    <property type="component" value="Unassembled WGS sequence"/>
</dbReference>
<dbReference type="AlphaFoldDB" id="A0AAW0GRR4"/>
<dbReference type="EMBL" id="JASBNA010000005">
    <property type="protein sequence ID" value="KAK7691945.1"/>
    <property type="molecule type" value="Genomic_DNA"/>
</dbReference>
<reference evidence="1 2" key="1">
    <citation type="submission" date="2022-09" db="EMBL/GenBank/DDBJ databases">
        <authorList>
            <person name="Palmer J.M."/>
        </authorList>
    </citation>
    <scope>NUCLEOTIDE SEQUENCE [LARGE SCALE GENOMIC DNA]</scope>
    <source>
        <strain evidence="1 2">DSM 7382</strain>
    </source>
</reference>
<protein>
    <submittedName>
        <fullName evidence="1">Uncharacterized protein</fullName>
    </submittedName>
</protein>
<sequence>MATAVLSPVVAAPPLFTPTDKYPTSPIISSPQASPIPPRPLRERCGVNMSLRLTTTISPVLGPWSPKAYTQPHRVSLPRRRKVTKRYFANIEKDDDETLVEKNETVIDLTEKSTPVFPGAPKEQDSHIQELIPGLFVAFSEGDPNAPQPGDSIEKPYSHVVNIAYPPTSEEEHKGSCNKFIVGYTQRLHITLPSSSRIAEGRPGLGLTDGHLRSIRDFIGEALPHSVASSTEESNIRVLITTPFGRPTDAMCAAGCYLAFVSGQRVESVLSYIDEEEEFLSIWKAEVSGDEMERAQKIAKAWSYLTQIAGPPPKLS</sequence>
<organism evidence="1 2">
    <name type="scientific">Cerrena zonata</name>
    <dbReference type="NCBI Taxonomy" id="2478898"/>
    <lineage>
        <taxon>Eukaryota</taxon>
        <taxon>Fungi</taxon>
        <taxon>Dikarya</taxon>
        <taxon>Basidiomycota</taxon>
        <taxon>Agaricomycotina</taxon>
        <taxon>Agaricomycetes</taxon>
        <taxon>Polyporales</taxon>
        <taxon>Cerrenaceae</taxon>
        <taxon>Cerrena</taxon>
    </lineage>
</organism>
<evidence type="ECO:0000313" key="2">
    <source>
        <dbReference type="Proteomes" id="UP001385951"/>
    </source>
</evidence>